<organism evidence="1 2">
    <name type="scientific">Symbiodinium necroappetens</name>
    <dbReference type="NCBI Taxonomy" id="1628268"/>
    <lineage>
        <taxon>Eukaryota</taxon>
        <taxon>Sar</taxon>
        <taxon>Alveolata</taxon>
        <taxon>Dinophyceae</taxon>
        <taxon>Suessiales</taxon>
        <taxon>Symbiodiniaceae</taxon>
        <taxon>Symbiodinium</taxon>
    </lineage>
</organism>
<proteinExistence type="predicted"/>
<keyword evidence="2" id="KW-1185">Reference proteome</keyword>
<dbReference type="OrthoDB" id="427268at2759"/>
<accession>A0A813CEV9</accession>
<feature type="non-terminal residue" evidence="1">
    <location>
        <position position="61"/>
    </location>
</feature>
<dbReference type="EMBL" id="CAJNJA010099577">
    <property type="protein sequence ID" value="CAE7943435.1"/>
    <property type="molecule type" value="Genomic_DNA"/>
</dbReference>
<feature type="non-terminal residue" evidence="1">
    <location>
        <position position="1"/>
    </location>
</feature>
<evidence type="ECO:0000313" key="1">
    <source>
        <dbReference type="EMBL" id="CAE7943435.1"/>
    </source>
</evidence>
<dbReference type="Proteomes" id="UP000601435">
    <property type="component" value="Unassembled WGS sequence"/>
</dbReference>
<dbReference type="AlphaFoldDB" id="A0A813CEV9"/>
<comment type="caution">
    <text evidence="1">The sequence shown here is derived from an EMBL/GenBank/DDBJ whole genome shotgun (WGS) entry which is preliminary data.</text>
</comment>
<protein>
    <submittedName>
        <fullName evidence="1">Uncharacterized protein</fullName>
    </submittedName>
</protein>
<gene>
    <name evidence="1" type="ORF">SNEC2469_LOCUS35056</name>
</gene>
<evidence type="ECO:0000313" key="2">
    <source>
        <dbReference type="Proteomes" id="UP000601435"/>
    </source>
</evidence>
<reference evidence="1" key="1">
    <citation type="submission" date="2021-02" db="EMBL/GenBank/DDBJ databases">
        <authorList>
            <person name="Dougan E. K."/>
            <person name="Rhodes N."/>
            <person name="Thang M."/>
            <person name="Chan C."/>
        </authorList>
    </citation>
    <scope>NUCLEOTIDE SEQUENCE</scope>
</reference>
<name>A0A813CEV9_9DINO</name>
<sequence length="61" mass="6440">VGGKDLTKTAVYPGTLALKVAELMEEHFATLKPRASVSELDMELCDTNDADSSDSGLEGLV</sequence>